<organism evidence="1 2">
    <name type="scientific">Tritrichomonas foetus</name>
    <dbReference type="NCBI Taxonomy" id="1144522"/>
    <lineage>
        <taxon>Eukaryota</taxon>
        <taxon>Metamonada</taxon>
        <taxon>Parabasalia</taxon>
        <taxon>Tritrichomonadida</taxon>
        <taxon>Tritrichomonadidae</taxon>
        <taxon>Tritrichomonas</taxon>
    </lineage>
</organism>
<evidence type="ECO:0000313" key="1">
    <source>
        <dbReference type="EMBL" id="OHT16069.1"/>
    </source>
</evidence>
<reference evidence="1" key="1">
    <citation type="submission" date="2016-10" db="EMBL/GenBank/DDBJ databases">
        <authorList>
            <person name="Benchimol M."/>
            <person name="Almeida L.G."/>
            <person name="Vasconcelos A.T."/>
            <person name="Perreira-Neves A."/>
            <person name="Rosa I.A."/>
            <person name="Tasca T."/>
            <person name="Bogo M.R."/>
            <person name="de Souza W."/>
        </authorList>
    </citation>
    <scope>NUCLEOTIDE SEQUENCE [LARGE SCALE GENOMIC DNA]</scope>
    <source>
        <strain evidence="1">K</strain>
    </source>
</reference>
<name>A0A1J4L2E6_9EUKA</name>
<dbReference type="GeneID" id="94848828"/>
<dbReference type="RefSeq" id="XP_068369205.1">
    <property type="nucleotide sequence ID" value="XM_068514124.1"/>
</dbReference>
<evidence type="ECO:0000313" key="2">
    <source>
        <dbReference type="Proteomes" id="UP000179807"/>
    </source>
</evidence>
<accession>A0A1J4L2E6</accession>
<keyword evidence="2" id="KW-1185">Reference proteome</keyword>
<sequence>MKTQNSSSLVAFHTLAIELRRLKNQRQNSNAIATAALLINQSLFDKNIEYSSFLQHPDSQRLISICKIICYRFSHNPSDDILTIINLARFSQPLIGQLLFLTTLLLVHQSSFNEESLKSLYNYNPNFFKSFLLSRIYSNPGSLFQSHETLLPLQIPHLTSFVPMNSKGQNKGQNSTVLIKFLIQFTLSKSFEHIIECATNDSLFDAFANFVFDCPKFFVMATQIFSIEELINIFKKLKKINAYALLRSFLDDYQETNSEVTSLIFQIYEKNDFLKFSKENEIFLTFSFLKKNNRWDIIELFYNKYSQQISSILQDFYQNNQRKYLEIFAKFKFNYLIDAVTPIIMKGVIEPRNYIYLLHKKDIIFQLLKTNPNILHHIIQSNEIKDKFTNEINSDKNLKHSYDHNNINKIVKFIHDNPQILPDPLLNPDTIVIQLYNIDELLFLDLFQNNKINEATTSMINYYLSRPDGNFPTIEFFQKLAKTVKLDQILPSIYHEHRDILQNSNWRNIITSIPQFLYFTLSQIGTNNEEIHVHDFEYVALLNEYISKNIENFSTQENLEDFINLVLFFLSKPPEQLALHNLSLATQLSLLDCFAQSSHFLFNFRIKYSNYKSDDDLDSCDITHERSQNIKYIHKFIDFFMLFAQTNIFSLGSPSNHVLERDFIEPLVELCMNDKIIGMMENILFPISEVTVNESNDFMNYRPHLEIEFPKQLDNETIELLSEYLNNSIPNIEQIDNLDESTKVELTELAIRLFSVPNSPLWRNLRLIQSLARMIETLHEKVNLTPRFLQCLSYLLNSNEIDRSNDELINGYHILATNARLNHSFIDVLEQLLK</sequence>
<proteinExistence type="predicted"/>
<dbReference type="AlphaFoldDB" id="A0A1J4L2E6"/>
<dbReference type="Proteomes" id="UP000179807">
    <property type="component" value="Unassembled WGS sequence"/>
</dbReference>
<dbReference type="EMBL" id="MLAK01000152">
    <property type="protein sequence ID" value="OHT16069.1"/>
    <property type="molecule type" value="Genomic_DNA"/>
</dbReference>
<comment type="caution">
    <text evidence="1">The sequence shown here is derived from an EMBL/GenBank/DDBJ whole genome shotgun (WGS) entry which is preliminary data.</text>
</comment>
<protein>
    <submittedName>
        <fullName evidence="1">Uncharacterized protein</fullName>
    </submittedName>
</protein>
<dbReference type="VEuPathDB" id="TrichDB:TRFO_42083"/>
<gene>
    <name evidence="1" type="ORF">TRFO_42083</name>
</gene>